<sequence length="131" mass="14699">MNISNNRISTISNHTKHDDLVTIRSRTSPVRNRKRNIIWILITLIASVFLILGIAIPLTLFTRKKVDSSRTMLPSVTTTTTVIPSTTKIKSTRTTRPRTTTLRTTRIRKITEKPPKTARPSDPSSSSCTIS</sequence>
<feature type="compositionally biased region" description="Low complexity" evidence="1">
    <location>
        <begin position="120"/>
        <end position="131"/>
    </location>
</feature>
<accession>A0A819XYX4</accession>
<feature type="region of interest" description="Disordered" evidence="1">
    <location>
        <begin position="84"/>
        <end position="131"/>
    </location>
</feature>
<name>A0A819XYX4_9BILA</name>
<evidence type="ECO:0000313" key="4">
    <source>
        <dbReference type="EMBL" id="CAF3619918.1"/>
    </source>
</evidence>
<keyword evidence="2" id="KW-0472">Membrane</keyword>
<dbReference type="Proteomes" id="UP000663860">
    <property type="component" value="Unassembled WGS sequence"/>
</dbReference>
<dbReference type="Proteomes" id="UP000663881">
    <property type="component" value="Unassembled WGS sequence"/>
</dbReference>
<gene>
    <name evidence="3" type="ORF">IZO911_LOCUS36981</name>
    <name evidence="4" type="ORF">KXQ929_LOCUS6096</name>
    <name evidence="5" type="ORF">OKA104_LOCUS32264</name>
    <name evidence="6" type="ORF">OXD698_LOCUS37996</name>
</gene>
<evidence type="ECO:0000256" key="2">
    <source>
        <dbReference type="SAM" id="Phobius"/>
    </source>
</evidence>
<dbReference type="AlphaFoldDB" id="A0A819XYX4"/>
<feature type="transmembrane region" description="Helical" evidence="2">
    <location>
        <begin position="37"/>
        <end position="61"/>
    </location>
</feature>
<organism evidence="6 7">
    <name type="scientific">Adineta steineri</name>
    <dbReference type="NCBI Taxonomy" id="433720"/>
    <lineage>
        <taxon>Eukaryota</taxon>
        <taxon>Metazoa</taxon>
        <taxon>Spiralia</taxon>
        <taxon>Gnathifera</taxon>
        <taxon>Rotifera</taxon>
        <taxon>Eurotatoria</taxon>
        <taxon>Bdelloidea</taxon>
        <taxon>Adinetida</taxon>
        <taxon>Adinetidae</taxon>
        <taxon>Adineta</taxon>
    </lineage>
</organism>
<evidence type="ECO:0000313" key="3">
    <source>
        <dbReference type="EMBL" id="CAF1354911.1"/>
    </source>
</evidence>
<evidence type="ECO:0000313" key="7">
    <source>
        <dbReference type="Proteomes" id="UP000663844"/>
    </source>
</evidence>
<reference evidence="6" key="1">
    <citation type="submission" date="2021-02" db="EMBL/GenBank/DDBJ databases">
        <authorList>
            <person name="Nowell W R."/>
        </authorList>
    </citation>
    <scope>NUCLEOTIDE SEQUENCE</scope>
</reference>
<evidence type="ECO:0000313" key="5">
    <source>
        <dbReference type="EMBL" id="CAF4042387.1"/>
    </source>
</evidence>
<dbReference type="Proteomes" id="UP000663868">
    <property type="component" value="Unassembled WGS sequence"/>
</dbReference>
<dbReference type="EMBL" id="CAJOAY010003838">
    <property type="protein sequence ID" value="CAF4042387.1"/>
    <property type="molecule type" value="Genomic_DNA"/>
</dbReference>
<dbReference type="EMBL" id="CAJNOE010000898">
    <property type="protein sequence ID" value="CAF1354911.1"/>
    <property type="molecule type" value="Genomic_DNA"/>
</dbReference>
<evidence type="ECO:0000256" key="1">
    <source>
        <dbReference type="SAM" id="MobiDB-lite"/>
    </source>
</evidence>
<dbReference type="EMBL" id="CAJOBB010000231">
    <property type="protein sequence ID" value="CAF3619918.1"/>
    <property type="molecule type" value="Genomic_DNA"/>
</dbReference>
<dbReference type="Proteomes" id="UP000663844">
    <property type="component" value="Unassembled WGS sequence"/>
</dbReference>
<protein>
    <submittedName>
        <fullName evidence="6">Uncharacterized protein</fullName>
    </submittedName>
</protein>
<proteinExistence type="predicted"/>
<keyword evidence="2" id="KW-0812">Transmembrane</keyword>
<comment type="caution">
    <text evidence="6">The sequence shown here is derived from an EMBL/GenBank/DDBJ whole genome shotgun (WGS) entry which is preliminary data.</text>
</comment>
<keyword evidence="2" id="KW-1133">Transmembrane helix</keyword>
<evidence type="ECO:0000313" key="6">
    <source>
        <dbReference type="EMBL" id="CAF4149573.1"/>
    </source>
</evidence>
<dbReference type="EMBL" id="CAJOAZ010006944">
    <property type="protein sequence ID" value="CAF4149573.1"/>
    <property type="molecule type" value="Genomic_DNA"/>
</dbReference>